<dbReference type="RefSeq" id="WP_194183224.1">
    <property type="nucleotide sequence ID" value="NZ_JADGIK010000006.1"/>
</dbReference>
<proteinExistence type="predicted"/>
<feature type="transmembrane region" description="Helical" evidence="1">
    <location>
        <begin position="534"/>
        <end position="554"/>
    </location>
</feature>
<dbReference type="EMBL" id="JADGIK010000006">
    <property type="protein sequence ID" value="MBF0597675.1"/>
    <property type="molecule type" value="Genomic_DNA"/>
</dbReference>
<feature type="transmembrane region" description="Helical" evidence="1">
    <location>
        <begin position="446"/>
        <end position="467"/>
    </location>
</feature>
<keyword evidence="3" id="KW-1185">Reference proteome</keyword>
<keyword evidence="1" id="KW-0472">Membrane</keyword>
<organism evidence="2 3">
    <name type="scientific">Faecalibacter rhinopitheci</name>
    <dbReference type="NCBI Taxonomy" id="2779678"/>
    <lineage>
        <taxon>Bacteria</taxon>
        <taxon>Pseudomonadati</taxon>
        <taxon>Bacteroidota</taxon>
        <taxon>Flavobacteriia</taxon>
        <taxon>Flavobacteriales</taxon>
        <taxon>Weeksellaceae</taxon>
        <taxon>Faecalibacter</taxon>
    </lineage>
</organism>
<comment type="caution">
    <text evidence="2">The sequence shown here is derived from an EMBL/GenBank/DDBJ whole genome shotgun (WGS) entry which is preliminary data.</text>
</comment>
<accession>A0A8J7FQM8</accession>
<evidence type="ECO:0000313" key="2">
    <source>
        <dbReference type="EMBL" id="MBF0597675.1"/>
    </source>
</evidence>
<keyword evidence="1" id="KW-0812">Transmembrane</keyword>
<feature type="transmembrane region" description="Helical" evidence="1">
    <location>
        <begin position="392"/>
        <end position="409"/>
    </location>
</feature>
<feature type="transmembrane region" description="Helical" evidence="1">
    <location>
        <begin position="21"/>
        <end position="41"/>
    </location>
</feature>
<dbReference type="AlphaFoldDB" id="A0A8J7FQM8"/>
<evidence type="ECO:0000256" key="1">
    <source>
        <dbReference type="SAM" id="Phobius"/>
    </source>
</evidence>
<gene>
    <name evidence="2" type="ORF">IM532_09485</name>
</gene>
<reference evidence="2" key="1">
    <citation type="submission" date="2020-10" db="EMBL/GenBank/DDBJ databases">
        <authorList>
            <person name="Lu T."/>
            <person name="Wang Q."/>
            <person name="Han X."/>
        </authorList>
    </citation>
    <scope>NUCLEOTIDE SEQUENCE</scope>
    <source>
        <strain evidence="2">WQ 117</strain>
    </source>
</reference>
<keyword evidence="1" id="KW-1133">Transmembrane helix</keyword>
<feature type="transmembrane region" description="Helical" evidence="1">
    <location>
        <begin position="416"/>
        <end position="440"/>
    </location>
</feature>
<sequence>MIKKINKYLIENHPLIWNLKLLWILGIGILVNCIAFINGYYHYQNTSQLLEENISAIFLNNYYGVFYFLFIVIILIIWLYFYIKNNRFKSNYPTSRNYLFKEFLGVFSIISLFLCVPNIFRAGLDMHVANTITDEQFDKDVDLINRVSAFTLQQEYGYDNFSRNLSVPVFDTLVSEQEFLSLYTRNKKQNLQFIDIKEPYFRNEEFNDLLVNKLKGNYPVTKISFNRTFYNYQEGKNNLYENINPSESPEIINPELNVEAAYNIDKTVLYSLYNYSDIKFQVRSKPEFTHQYYDKELIKILETNNRSEIVKLTNSYQQLLDKYKIGYRFKDKNWLDYIPQYPYYFISHELQNSEYYNGNNKFEKDYINAKSLIDIYTHFEIAKYNSNIFDSFQYYILAALIITLHIILFRFSSFKVWLISLVGSGIVVIIGTCLGLFLQVFDLNTYIQFIIPILFYLIFIIVTFRGLKLNKNKIITGVALNWFTVTTLFIGLVVLSFYKEMRLEILYMQGGEKINYYELYDLPEIVIIDKIIELFFYFNPILFIILFYGIIQLYRKWQAMAEE</sequence>
<protein>
    <submittedName>
        <fullName evidence="2">Uncharacterized protein</fullName>
    </submittedName>
</protein>
<evidence type="ECO:0000313" key="3">
    <source>
        <dbReference type="Proteomes" id="UP000608754"/>
    </source>
</evidence>
<feature type="transmembrane region" description="Helical" evidence="1">
    <location>
        <begin position="479"/>
        <end position="498"/>
    </location>
</feature>
<feature type="transmembrane region" description="Helical" evidence="1">
    <location>
        <begin position="61"/>
        <end position="83"/>
    </location>
</feature>
<name>A0A8J7FQM8_9FLAO</name>
<feature type="transmembrane region" description="Helical" evidence="1">
    <location>
        <begin position="103"/>
        <end position="120"/>
    </location>
</feature>
<dbReference type="Proteomes" id="UP000608754">
    <property type="component" value="Unassembled WGS sequence"/>
</dbReference>